<feature type="transmembrane region" description="Helical" evidence="2">
    <location>
        <begin position="124"/>
        <end position="142"/>
    </location>
</feature>
<feature type="transmembrane region" description="Helical" evidence="2">
    <location>
        <begin position="176"/>
        <end position="195"/>
    </location>
</feature>
<comment type="caution">
    <text evidence="3">The sequence shown here is derived from an EMBL/GenBank/DDBJ whole genome shotgun (WGS) entry which is preliminary data.</text>
</comment>
<feature type="transmembrane region" description="Helical" evidence="2">
    <location>
        <begin position="215"/>
        <end position="234"/>
    </location>
</feature>
<keyword evidence="2" id="KW-0812">Transmembrane</keyword>
<accession>A0ABN1UXM6</accession>
<feature type="transmembrane region" description="Helical" evidence="2">
    <location>
        <begin position="148"/>
        <end position="169"/>
    </location>
</feature>
<evidence type="ECO:0008006" key="5">
    <source>
        <dbReference type="Google" id="ProtNLM"/>
    </source>
</evidence>
<keyword evidence="2" id="KW-1133">Transmembrane helix</keyword>
<organism evidence="3 4">
    <name type="scientific">Streptomyces hebeiensis</name>
    <dbReference type="NCBI Taxonomy" id="229486"/>
    <lineage>
        <taxon>Bacteria</taxon>
        <taxon>Bacillati</taxon>
        <taxon>Actinomycetota</taxon>
        <taxon>Actinomycetes</taxon>
        <taxon>Kitasatosporales</taxon>
        <taxon>Streptomycetaceae</taxon>
        <taxon>Streptomyces</taxon>
    </lineage>
</organism>
<keyword evidence="2" id="KW-0472">Membrane</keyword>
<gene>
    <name evidence="3" type="ORF">GCM10009654_40770</name>
</gene>
<dbReference type="Proteomes" id="UP001501371">
    <property type="component" value="Unassembled WGS sequence"/>
</dbReference>
<protein>
    <recommendedName>
        <fullName evidence="5">Phosphatase PAP2 family protein</fullName>
    </recommendedName>
</protein>
<sequence length="235" mass="24403">MSGTTTEHGADGSRTAGAGKTDEINTVDETDVTDVADVAIGRGRSDRVTSLARAVTEVFQPRNLLLVGMVGIGLAAAGDWTGLPWGLLAALCAGIVPASYIEWERKRGTWGDRHVVDRTKRAPIFFVILGSTGAGSAVMVLGGAPTGILVTMLSLWGMTIGLLSVNTVWKISVDAAVASAVVAQLAVVHSPWWLIAYALTVAVCWSRVALRYHTAGQTIAGAALGAATTAAFLFV</sequence>
<evidence type="ECO:0000256" key="2">
    <source>
        <dbReference type="SAM" id="Phobius"/>
    </source>
</evidence>
<reference evidence="3 4" key="1">
    <citation type="journal article" date="2019" name="Int. J. Syst. Evol. Microbiol.">
        <title>The Global Catalogue of Microorganisms (GCM) 10K type strain sequencing project: providing services to taxonomists for standard genome sequencing and annotation.</title>
        <authorList>
            <consortium name="The Broad Institute Genomics Platform"/>
            <consortium name="The Broad Institute Genome Sequencing Center for Infectious Disease"/>
            <person name="Wu L."/>
            <person name="Ma J."/>
        </authorList>
    </citation>
    <scope>NUCLEOTIDE SEQUENCE [LARGE SCALE GENOMIC DNA]</scope>
    <source>
        <strain evidence="3 4">JCM 12696</strain>
    </source>
</reference>
<proteinExistence type="predicted"/>
<name>A0ABN1UXM6_9ACTN</name>
<feature type="transmembrane region" description="Helical" evidence="2">
    <location>
        <begin position="86"/>
        <end position="103"/>
    </location>
</feature>
<feature type="region of interest" description="Disordered" evidence="1">
    <location>
        <begin position="1"/>
        <end position="27"/>
    </location>
</feature>
<dbReference type="EMBL" id="BAAAKV010000036">
    <property type="protein sequence ID" value="GAA1179360.1"/>
    <property type="molecule type" value="Genomic_DNA"/>
</dbReference>
<evidence type="ECO:0000313" key="3">
    <source>
        <dbReference type="EMBL" id="GAA1179360.1"/>
    </source>
</evidence>
<evidence type="ECO:0000256" key="1">
    <source>
        <dbReference type="SAM" id="MobiDB-lite"/>
    </source>
</evidence>
<evidence type="ECO:0000313" key="4">
    <source>
        <dbReference type="Proteomes" id="UP001501371"/>
    </source>
</evidence>
<keyword evidence="4" id="KW-1185">Reference proteome</keyword>